<dbReference type="InterPro" id="IPR001048">
    <property type="entry name" value="Asp/Glu/Uridylate_kinase"/>
</dbReference>
<dbReference type="InterPro" id="IPR042199">
    <property type="entry name" value="AsparK_Bifunc_asparK/hSer_DH"/>
</dbReference>
<dbReference type="InterPro" id="IPR001341">
    <property type="entry name" value="Asp_kinase"/>
</dbReference>
<keyword evidence="6 8" id="KW-0067">ATP-binding</keyword>
<evidence type="ECO:0000256" key="9">
    <source>
        <dbReference type="RuleBase" id="RU003448"/>
    </source>
</evidence>
<dbReference type="GO" id="GO:0005829">
    <property type="term" value="C:cytosol"/>
    <property type="evidence" value="ECO:0007669"/>
    <property type="project" value="TreeGrafter"/>
</dbReference>
<dbReference type="PIRSF" id="PIRSF000726">
    <property type="entry name" value="Asp_kin"/>
    <property type="match status" value="1"/>
</dbReference>
<dbReference type="GO" id="GO:0004072">
    <property type="term" value="F:aspartate kinase activity"/>
    <property type="evidence" value="ECO:0007669"/>
    <property type="project" value="UniProtKB-EC"/>
</dbReference>
<evidence type="ECO:0000256" key="3">
    <source>
        <dbReference type="ARBA" id="ARBA00022679"/>
    </source>
</evidence>
<dbReference type="InterPro" id="IPR036393">
    <property type="entry name" value="AceGlu_kinase-like_sf"/>
</dbReference>
<dbReference type="EC" id="2.7.2.4" evidence="9"/>
<dbReference type="PANTHER" id="PTHR21499:SF59">
    <property type="entry name" value="ASPARTOKINASE"/>
    <property type="match status" value="1"/>
</dbReference>
<dbReference type="InterPro" id="IPR005260">
    <property type="entry name" value="Asp_kin_monofn"/>
</dbReference>
<proteinExistence type="inferred from homology"/>
<keyword evidence="3 9" id="KW-0808">Transferase</keyword>
<evidence type="ECO:0000256" key="6">
    <source>
        <dbReference type="ARBA" id="ARBA00022840"/>
    </source>
</evidence>
<dbReference type="AlphaFoldDB" id="A0A7K1SYX8"/>
<dbReference type="GO" id="GO:0005524">
    <property type="term" value="F:ATP binding"/>
    <property type="evidence" value="ECO:0007669"/>
    <property type="project" value="UniProtKB-KW"/>
</dbReference>
<dbReference type="SUPFAM" id="SSF53633">
    <property type="entry name" value="Carbamate kinase-like"/>
    <property type="match status" value="1"/>
</dbReference>
<dbReference type="PANTHER" id="PTHR21499">
    <property type="entry name" value="ASPARTATE KINASE"/>
    <property type="match status" value="1"/>
</dbReference>
<feature type="binding site" evidence="8">
    <location>
        <begin position="5"/>
        <end position="8"/>
    </location>
    <ligand>
        <name>ATP</name>
        <dbReference type="ChEBI" id="CHEBI:30616"/>
    </ligand>
</feature>
<reference evidence="12 13" key="1">
    <citation type="submission" date="2019-12" db="EMBL/GenBank/DDBJ databases">
        <title>Mucilaginibacter sp. HMF7410 genome sequencing and assembly.</title>
        <authorList>
            <person name="Kang H."/>
            <person name="Cha I."/>
            <person name="Kim H."/>
            <person name="Joh K."/>
        </authorList>
    </citation>
    <scope>NUCLEOTIDE SEQUENCE [LARGE SCALE GENOMIC DNA]</scope>
    <source>
        <strain evidence="12 13">HMF7410</strain>
    </source>
</reference>
<feature type="binding site" evidence="8">
    <location>
        <position position="43"/>
    </location>
    <ligand>
        <name>substrate</name>
    </ligand>
</feature>
<evidence type="ECO:0000256" key="10">
    <source>
        <dbReference type="RuleBase" id="RU004249"/>
    </source>
</evidence>
<dbReference type="Gene3D" id="1.20.120.1320">
    <property type="entry name" value="Aspartokinase, catalytic domain"/>
    <property type="match status" value="1"/>
</dbReference>
<keyword evidence="13" id="KW-1185">Reference proteome</keyword>
<keyword evidence="5 9" id="KW-0418">Kinase</keyword>
<accession>A0A7K1SYX8</accession>
<dbReference type="GO" id="GO:0009089">
    <property type="term" value="P:lysine biosynthetic process via diaminopimelate"/>
    <property type="evidence" value="ECO:0007669"/>
    <property type="project" value="UniProtKB-UniPathway"/>
</dbReference>
<organism evidence="12 13">
    <name type="scientific">Mucilaginibacter arboris</name>
    <dbReference type="NCBI Taxonomy" id="2682090"/>
    <lineage>
        <taxon>Bacteria</taxon>
        <taxon>Pseudomonadati</taxon>
        <taxon>Bacteroidota</taxon>
        <taxon>Sphingobacteriia</taxon>
        <taxon>Sphingobacteriales</taxon>
        <taxon>Sphingobacteriaceae</taxon>
        <taxon>Mucilaginibacter</taxon>
    </lineage>
</organism>
<gene>
    <name evidence="12" type="ORF">GO621_13085</name>
</gene>
<dbReference type="Proteomes" id="UP000462014">
    <property type="component" value="Unassembled WGS sequence"/>
</dbReference>
<comment type="pathway">
    <text evidence="10">Amino-acid biosynthesis; L-methionine biosynthesis via de novo pathway; L-homoserine from L-aspartate: step 1/3.</text>
</comment>
<dbReference type="UniPathway" id="UPA00050">
    <property type="reaction ID" value="UER00461"/>
</dbReference>
<evidence type="ECO:0000313" key="12">
    <source>
        <dbReference type="EMBL" id="MVN22467.1"/>
    </source>
</evidence>
<feature type="domain" description="Aspartate/glutamate/uridylate kinase" evidence="11">
    <location>
        <begin position="2"/>
        <end position="278"/>
    </location>
</feature>
<evidence type="ECO:0000256" key="8">
    <source>
        <dbReference type="PIRSR" id="PIRSR000726-1"/>
    </source>
</evidence>
<dbReference type="Gene3D" id="3.40.1160.10">
    <property type="entry name" value="Acetylglutamate kinase-like"/>
    <property type="match status" value="1"/>
</dbReference>
<dbReference type="UniPathway" id="UPA00034">
    <property type="reaction ID" value="UER00015"/>
</dbReference>
<keyword evidence="10" id="KW-0028">Amino-acid biosynthesis</keyword>
<sequence length="420" mass="47309">MQVFKFGGASVKDAAAIKNLAEIVRQYQEDELLIVVSAMGKMTNALEQLTTAYINQTAEVQTIFAGIRAYHDQILTELFDPSHPIFDEVENTFVEIEWMIEEEPHDDPNFIYDQIVSIGELVSSRIVTAYLNQTGIKSKWLDVRGYIQTDNTYREGLVDWQKTSESIKESIPSFLQKEKVVTQGFIGGTSENFTTTLGREGSDYTAAIFASCLNAASVTIWKDVAGVFNADPKRFQNIIKFDQLSYPEAVEMAYYGASIIHPKTIQPLQNAGIPLFVKPFLTPQDNGTVILGEELPVKVPVIIVKTNQVLVSVSSKNHSFITENHLSEIYKILAELHFKVNLMQNSALSFSFCVDFESGKFEQLMQKLKQDFNFKYNTGTDLITVRHYEISLLRELSAGKTILLEQLSRNTAQILIKAEN</sequence>
<name>A0A7K1SYX8_9SPHI</name>
<comment type="similarity">
    <text evidence="2 9">Belongs to the aspartokinase family.</text>
</comment>
<dbReference type="EMBL" id="WPIK01000011">
    <property type="protein sequence ID" value="MVN22467.1"/>
    <property type="molecule type" value="Genomic_DNA"/>
</dbReference>
<keyword evidence="4 8" id="KW-0547">Nucleotide-binding</keyword>
<dbReference type="Pfam" id="PF00696">
    <property type="entry name" value="AA_kinase"/>
    <property type="match status" value="1"/>
</dbReference>
<dbReference type="SUPFAM" id="SSF55021">
    <property type="entry name" value="ACT-like"/>
    <property type="match status" value="1"/>
</dbReference>
<evidence type="ECO:0000256" key="7">
    <source>
        <dbReference type="ARBA" id="ARBA00047872"/>
    </source>
</evidence>
<dbReference type="NCBIfam" id="TIGR00657">
    <property type="entry name" value="asp_kinases"/>
    <property type="match status" value="1"/>
</dbReference>
<dbReference type="UniPathway" id="UPA00051">
    <property type="reaction ID" value="UER00462"/>
</dbReference>
<evidence type="ECO:0000256" key="2">
    <source>
        <dbReference type="ARBA" id="ARBA00010122"/>
    </source>
</evidence>
<comment type="catalytic activity">
    <reaction evidence="7 9">
        <text>L-aspartate + ATP = 4-phospho-L-aspartate + ADP</text>
        <dbReference type="Rhea" id="RHEA:23776"/>
        <dbReference type="ChEBI" id="CHEBI:29991"/>
        <dbReference type="ChEBI" id="CHEBI:30616"/>
        <dbReference type="ChEBI" id="CHEBI:57535"/>
        <dbReference type="ChEBI" id="CHEBI:456216"/>
        <dbReference type="EC" id="2.7.2.4"/>
    </reaction>
</comment>
<comment type="pathway">
    <text evidence="1 10">Amino-acid biosynthesis; L-lysine biosynthesis via DAP pathway; (S)-tetrahydrodipicolinate from L-aspartate: step 1/4.</text>
</comment>
<evidence type="ECO:0000313" key="13">
    <source>
        <dbReference type="Proteomes" id="UP000462014"/>
    </source>
</evidence>
<evidence type="ECO:0000259" key="11">
    <source>
        <dbReference type="Pfam" id="PF00696"/>
    </source>
</evidence>
<comment type="caution">
    <text evidence="12">The sequence shown here is derived from an EMBL/GenBank/DDBJ whole genome shotgun (WGS) entry which is preliminary data.</text>
</comment>
<dbReference type="InterPro" id="IPR045865">
    <property type="entry name" value="ACT-like_dom_sf"/>
</dbReference>
<dbReference type="GO" id="GO:0009088">
    <property type="term" value="P:threonine biosynthetic process"/>
    <property type="evidence" value="ECO:0007669"/>
    <property type="project" value="UniProtKB-UniPathway"/>
</dbReference>
<feature type="binding site" evidence="8">
    <location>
        <position position="120"/>
    </location>
    <ligand>
        <name>substrate</name>
    </ligand>
</feature>
<protein>
    <recommendedName>
        <fullName evidence="9">Aspartokinase</fullName>
        <ecNumber evidence="9">2.7.2.4</ecNumber>
    </recommendedName>
</protein>
<evidence type="ECO:0000256" key="1">
    <source>
        <dbReference type="ARBA" id="ARBA00004766"/>
    </source>
</evidence>
<dbReference type="RefSeq" id="WP_157567743.1">
    <property type="nucleotide sequence ID" value="NZ_WPIK01000011.1"/>
</dbReference>
<comment type="pathway">
    <text evidence="10">Amino-acid biosynthesis; L-threonine biosynthesis; L-threonine from L-aspartate: step 1/5.</text>
</comment>
<evidence type="ECO:0000256" key="4">
    <source>
        <dbReference type="ARBA" id="ARBA00022741"/>
    </source>
</evidence>
<dbReference type="GO" id="GO:0009090">
    <property type="term" value="P:homoserine biosynthetic process"/>
    <property type="evidence" value="ECO:0007669"/>
    <property type="project" value="TreeGrafter"/>
</dbReference>
<evidence type="ECO:0000256" key="5">
    <source>
        <dbReference type="ARBA" id="ARBA00022777"/>
    </source>
</evidence>